<name>A0A1B8TSJ6_9FLAO</name>
<dbReference type="AlphaFoldDB" id="A0A1B8TSJ6"/>
<dbReference type="SUPFAM" id="SSF52833">
    <property type="entry name" value="Thioredoxin-like"/>
    <property type="match status" value="1"/>
</dbReference>
<accession>A0A1B8TSJ6</accession>
<dbReference type="EMBL" id="LSFM01000023">
    <property type="protein sequence ID" value="OBY62683.1"/>
    <property type="molecule type" value="Genomic_DNA"/>
</dbReference>
<reference evidence="2" key="1">
    <citation type="submission" date="2016-02" db="EMBL/GenBank/DDBJ databases">
        <authorList>
            <person name="Shin S.-K."/>
            <person name="Yi H."/>
            <person name="Kim E."/>
        </authorList>
    </citation>
    <scope>NUCLEOTIDE SEQUENCE [LARGE SCALE GENOMIC DNA]</scope>
    <source>
        <strain evidence="2">LPB0003</strain>
    </source>
</reference>
<evidence type="ECO:0000313" key="1">
    <source>
        <dbReference type="EMBL" id="OBY62683.1"/>
    </source>
</evidence>
<dbReference type="Proteomes" id="UP000092584">
    <property type="component" value="Unassembled WGS sequence"/>
</dbReference>
<gene>
    <name evidence="1" type="ORF">LPB3_11060</name>
</gene>
<dbReference type="OrthoDB" id="6120799at2"/>
<dbReference type="RefSeq" id="WP_065319669.1">
    <property type="nucleotide sequence ID" value="NZ_CP017477.1"/>
</dbReference>
<protein>
    <submittedName>
        <fullName evidence="1">Thioredoxin</fullName>
    </submittedName>
</protein>
<evidence type="ECO:0000313" key="2">
    <source>
        <dbReference type="Proteomes" id="UP000092584"/>
    </source>
</evidence>
<dbReference type="STRING" id="1774273.LPB03_11050"/>
<dbReference type="Gene3D" id="3.40.30.10">
    <property type="entry name" value="Glutaredoxin"/>
    <property type="match status" value="1"/>
</dbReference>
<comment type="caution">
    <text evidence="1">The sequence shown here is derived from an EMBL/GenBank/DDBJ whole genome shotgun (WGS) entry which is preliminary data.</text>
</comment>
<proteinExistence type="predicted"/>
<sequence>MKDIISKSLENTYTYQEYRDLVKDLLAEGKSTGPEQSDYILNYSKLNNSRMKRLDKTTKISDETAQEIQKLASPQTWLVLTEGWCGDAAQNLPVIHKMAELNKNINLKLVLRDENLALMDLFLTNGGRSIPKLIALDTDNNVIDTWGPRPKVATKMVADYKEKNGSLDPQFKEYLQVWYNKDKGLSTQEDFVSLIKSTL</sequence>
<dbReference type="Pfam" id="PF14595">
    <property type="entry name" value="Thioredoxin_9"/>
    <property type="match status" value="1"/>
</dbReference>
<dbReference type="KEGG" id="pob:LPB03_11050"/>
<dbReference type="InterPro" id="IPR036249">
    <property type="entry name" value="Thioredoxin-like_sf"/>
</dbReference>
<keyword evidence="2" id="KW-1185">Reference proteome</keyword>
<organism evidence="1 2">
    <name type="scientific">Polaribacter vadi</name>
    <dbReference type="NCBI Taxonomy" id="1774273"/>
    <lineage>
        <taxon>Bacteria</taxon>
        <taxon>Pseudomonadati</taxon>
        <taxon>Bacteroidota</taxon>
        <taxon>Flavobacteriia</taxon>
        <taxon>Flavobacteriales</taxon>
        <taxon>Flavobacteriaceae</taxon>
    </lineage>
</organism>